<reference evidence="3" key="1">
    <citation type="submission" date="2020-10" db="EMBL/GenBank/DDBJ databases">
        <authorList>
            <person name="Gilroy R."/>
        </authorList>
    </citation>
    <scope>NUCLEOTIDE SEQUENCE</scope>
    <source>
        <strain evidence="3">ChiGjej1B1-2707</strain>
    </source>
</reference>
<feature type="chain" id="PRO_5039006607" description="3D domain-containing protein" evidence="2">
    <location>
        <begin position="27"/>
        <end position="232"/>
    </location>
</feature>
<sequence>MQGKVPMVLAIVVALCIASFVTLNTAQGSDPVSTDTIGLGAEQSTKAAESQELPSSKMETGAQAVSDVSSTAETLQQTSQRTITVKDPDPVVEVAGVDTSNPEAVAAAEKIGETNPLPTAPRIAPDTSGPGWQTGMASAYDLETNQGWDATAIGITLTRDSMTVAVPESQDHLLGRLVEIVYDDKVVVATITDTGGFEKYGRALDLAGGVWKAFGVSSWEDWGVREVKYKFL</sequence>
<name>A0A9D0ZYE2_9ACTN</name>
<dbReference type="Proteomes" id="UP000824261">
    <property type="component" value="Unassembled WGS sequence"/>
</dbReference>
<evidence type="ECO:0000313" key="3">
    <source>
        <dbReference type="EMBL" id="HIR00697.1"/>
    </source>
</evidence>
<dbReference type="SUPFAM" id="SSF50685">
    <property type="entry name" value="Barwin-like endoglucanases"/>
    <property type="match status" value="1"/>
</dbReference>
<feature type="signal peptide" evidence="2">
    <location>
        <begin position="1"/>
        <end position="26"/>
    </location>
</feature>
<feature type="region of interest" description="Disordered" evidence="1">
    <location>
        <begin position="42"/>
        <end position="67"/>
    </location>
</feature>
<evidence type="ECO:0008006" key="5">
    <source>
        <dbReference type="Google" id="ProtNLM"/>
    </source>
</evidence>
<accession>A0A9D0ZYE2</accession>
<evidence type="ECO:0000256" key="1">
    <source>
        <dbReference type="SAM" id="MobiDB-lite"/>
    </source>
</evidence>
<feature type="compositionally biased region" description="Polar residues" evidence="1">
    <location>
        <begin position="42"/>
        <end position="58"/>
    </location>
</feature>
<proteinExistence type="predicted"/>
<gene>
    <name evidence="3" type="ORF">IAA69_00240</name>
</gene>
<evidence type="ECO:0000256" key="2">
    <source>
        <dbReference type="SAM" id="SignalP"/>
    </source>
</evidence>
<dbReference type="CDD" id="cd22191">
    <property type="entry name" value="DPBB_RlpA_EXP_N-like"/>
    <property type="match status" value="1"/>
</dbReference>
<comment type="caution">
    <text evidence="3">The sequence shown here is derived from an EMBL/GenBank/DDBJ whole genome shotgun (WGS) entry which is preliminary data.</text>
</comment>
<evidence type="ECO:0000313" key="4">
    <source>
        <dbReference type="Proteomes" id="UP000824261"/>
    </source>
</evidence>
<organism evidence="3 4">
    <name type="scientific">Candidatus Aveggerthella stercoripullorum</name>
    <dbReference type="NCBI Taxonomy" id="2840688"/>
    <lineage>
        <taxon>Bacteria</taxon>
        <taxon>Bacillati</taxon>
        <taxon>Actinomycetota</taxon>
        <taxon>Coriobacteriia</taxon>
        <taxon>Eggerthellales</taxon>
        <taxon>Eggerthellaceae</taxon>
        <taxon>Eggerthellaceae incertae sedis</taxon>
        <taxon>Candidatus Aveggerthella</taxon>
    </lineage>
</organism>
<keyword evidence="2" id="KW-0732">Signal</keyword>
<dbReference type="EMBL" id="DVGB01000003">
    <property type="protein sequence ID" value="HIR00697.1"/>
    <property type="molecule type" value="Genomic_DNA"/>
</dbReference>
<dbReference type="AlphaFoldDB" id="A0A9D0ZYE2"/>
<dbReference type="InterPro" id="IPR036908">
    <property type="entry name" value="RlpA-like_sf"/>
</dbReference>
<protein>
    <recommendedName>
        <fullName evidence="5">3D domain-containing protein</fullName>
    </recommendedName>
</protein>
<reference evidence="3" key="2">
    <citation type="journal article" date="2021" name="PeerJ">
        <title>Extensive microbial diversity within the chicken gut microbiome revealed by metagenomics and culture.</title>
        <authorList>
            <person name="Gilroy R."/>
            <person name="Ravi A."/>
            <person name="Getino M."/>
            <person name="Pursley I."/>
            <person name="Horton D.L."/>
            <person name="Alikhan N.F."/>
            <person name="Baker D."/>
            <person name="Gharbi K."/>
            <person name="Hall N."/>
            <person name="Watson M."/>
            <person name="Adriaenssens E.M."/>
            <person name="Foster-Nyarko E."/>
            <person name="Jarju S."/>
            <person name="Secka A."/>
            <person name="Antonio M."/>
            <person name="Oren A."/>
            <person name="Chaudhuri R.R."/>
            <person name="La Ragione R."/>
            <person name="Hildebrand F."/>
            <person name="Pallen M.J."/>
        </authorList>
    </citation>
    <scope>NUCLEOTIDE SEQUENCE</scope>
    <source>
        <strain evidence="3">ChiGjej1B1-2707</strain>
    </source>
</reference>
<dbReference type="Gene3D" id="2.40.40.10">
    <property type="entry name" value="RlpA-like domain"/>
    <property type="match status" value="1"/>
</dbReference>